<protein>
    <submittedName>
        <fullName evidence="1">Uncharacterized protein</fullName>
    </submittedName>
</protein>
<proteinExistence type="predicted"/>
<accession>A0A7S9DBX2</accession>
<name>A0A7S9DBX2_9BRAD</name>
<evidence type="ECO:0000313" key="1">
    <source>
        <dbReference type="EMBL" id="QPF94902.1"/>
    </source>
</evidence>
<dbReference type="KEGG" id="bcou:IC761_17220"/>
<dbReference type="EMBL" id="CP061379">
    <property type="protein sequence ID" value="QPF94902.1"/>
    <property type="molecule type" value="Genomic_DNA"/>
</dbReference>
<reference evidence="1 2" key="1">
    <citation type="submission" date="2020-09" db="EMBL/GenBank/DDBJ databases">
        <title>Complete genomes of bradyrhizobia occurring on native shrubby legumes in Australia.</title>
        <authorList>
            <person name="Lafay B."/>
        </authorList>
    </citation>
    <scope>NUCLEOTIDE SEQUENCE [LARGE SCALE GENOMIC DNA]</scope>
    <source>
        <strain evidence="1 2">BDV5040</strain>
    </source>
</reference>
<sequence>MSSLIVIGRLFLPYRGHINDIGFCSGSDQTLSHRPPRPESVPYDFWCSDRFLSLGRDEASSSIGSVEVSEALVYDNRMHSEIDFTGFSVTVSLQEHAYEAYLDYIGEVRIELGDLDAWDGRILLRIPSRPFAFPLPRGSTTPWETRKPVVGQLKSIRGFAFDEIEIQALRDEQGRKVKFDHGTCEERAGWQPALSLRAQRSASA</sequence>
<dbReference type="Proteomes" id="UP000594621">
    <property type="component" value="Chromosome"/>
</dbReference>
<dbReference type="RefSeq" id="WP_195804367.1">
    <property type="nucleotide sequence ID" value="NZ_CP061379.1"/>
</dbReference>
<dbReference type="AlphaFoldDB" id="A0A7S9DBX2"/>
<gene>
    <name evidence="1" type="ORF">IC761_17220</name>
</gene>
<evidence type="ECO:0000313" key="2">
    <source>
        <dbReference type="Proteomes" id="UP000594621"/>
    </source>
</evidence>
<organism evidence="1 2">
    <name type="scientific">Bradyrhizobium commune</name>
    <dbReference type="NCBI Taxonomy" id="83627"/>
    <lineage>
        <taxon>Bacteria</taxon>
        <taxon>Pseudomonadati</taxon>
        <taxon>Pseudomonadota</taxon>
        <taxon>Alphaproteobacteria</taxon>
        <taxon>Hyphomicrobiales</taxon>
        <taxon>Nitrobacteraceae</taxon>
        <taxon>Bradyrhizobium</taxon>
    </lineage>
</organism>
<keyword evidence="2" id="KW-1185">Reference proteome</keyword>